<gene>
    <name evidence="2" type="ORF">BO85DRAFT_203263</name>
</gene>
<keyword evidence="1" id="KW-0472">Membrane</keyword>
<dbReference type="EMBL" id="KZ825085">
    <property type="protein sequence ID" value="RAH52358.1"/>
    <property type="molecule type" value="Genomic_DNA"/>
</dbReference>
<accession>A0A8G1VJ40</accession>
<dbReference type="Proteomes" id="UP000249526">
    <property type="component" value="Unassembled WGS sequence"/>
</dbReference>
<protein>
    <submittedName>
        <fullName evidence="2">Uncharacterized protein</fullName>
    </submittedName>
</protein>
<proteinExistence type="predicted"/>
<reference evidence="2 3" key="1">
    <citation type="submission" date="2018-02" db="EMBL/GenBank/DDBJ databases">
        <title>The genomes of Aspergillus section Nigri reveals drivers in fungal speciation.</title>
        <authorList>
            <consortium name="DOE Joint Genome Institute"/>
            <person name="Vesth T.C."/>
            <person name="Nybo J."/>
            <person name="Theobald S."/>
            <person name="Brandl J."/>
            <person name="Frisvad J.C."/>
            <person name="Nielsen K.F."/>
            <person name="Lyhne E.K."/>
            <person name="Kogle M.E."/>
            <person name="Kuo A."/>
            <person name="Riley R."/>
            <person name="Clum A."/>
            <person name="Nolan M."/>
            <person name="Lipzen A."/>
            <person name="Salamov A."/>
            <person name="Henrissat B."/>
            <person name="Wiebenga A."/>
            <person name="De vries R.P."/>
            <person name="Grigoriev I.V."/>
            <person name="Mortensen U.H."/>
            <person name="Andersen M.R."/>
            <person name="Baker S.E."/>
        </authorList>
    </citation>
    <scope>NUCLEOTIDE SEQUENCE [LARGE SCALE GENOMIC DNA]</scope>
    <source>
        <strain evidence="2 3">CBS 112811</strain>
    </source>
</reference>
<keyword evidence="3" id="KW-1185">Reference proteome</keyword>
<evidence type="ECO:0000313" key="2">
    <source>
        <dbReference type="EMBL" id="RAH52358.1"/>
    </source>
</evidence>
<organism evidence="2 3">
    <name type="scientific">Aspergillus piperis CBS 112811</name>
    <dbReference type="NCBI Taxonomy" id="1448313"/>
    <lineage>
        <taxon>Eukaryota</taxon>
        <taxon>Fungi</taxon>
        <taxon>Dikarya</taxon>
        <taxon>Ascomycota</taxon>
        <taxon>Pezizomycotina</taxon>
        <taxon>Eurotiomycetes</taxon>
        <taxon>Eurotiomycetidae</taxon>
        <taxon>Eurotiales</taxon>
        <taxon>Aspergillaceae</taxon>
        <taxon>Aspergillus</taxon>
        <taxon>Aspergillus subgen. Circumdati</taxon>
    </lineage>
</organism>
<name>A0A8G1VJ40_9EURO</name>
<feature type="transmembrane region" description="Helical" evidence="1">
    <location>
        <begin position="12"/>
        <end position="33"/>
    </location>
</feature>
<evidence type="ECO:0000313" key="3">
    <source>
        <dbReference type="Proteomes" id="UP000249526"/>
    </source>
</evidence>
<feature type="transmembrane region" description="Helical" evidence="1">
    <location>
        <begin position="39"/>
        <end position="60"/>
    </location>
</feature>
<dbReference type="RefSeq" id="XP_025510280.1">
    <property type="nucleotide sequence ID" value="XM_025654557.1"/>
</dbReference>
<dbReference type="GeneID" id="37157959"/>
<evidence type="ECO:0000256" key="1">
    <source>
        <dbReference type="SAM" id="Phobius"/>
    </source>
</evidence>
<keyword evidence="1" id="KW-1133">Transmembrane helix</keyword>
<sequence length="168" mass="19017">MEDDGIDSLTVYGPVCCACMYVCTMYVCMWALILFPSPQFYAVLSFLPVPLFFCLLRSPINFSQRSSSRRSLITHFANPSFSPSLLVAFHFSYLCLANQYYAHCSDFPLLHIRSPSPQTCLTYCTLFDFLARLADVYSSLILHDSPLLTIKQPPNKAPPFLLLANHLL</sequence>
<keyword evidence="1" id="KW-0812">Transmembrane</keyword>
<dbReference type="AlphaFoldDB" id="A0A8G1VJ40"/>